<accession>A0A4R4TQS4</accession>
<dbReference type="Proteomes" id="UP000295345">
    <property type="component" value="Unassembled WGS sequence"/>
</dbReference>
<organism evidence="1 2">
    <name type="scientific">Streptomyces hainanensis</name>
    <dbReference type="NCBI Taxonomy" id="402648"/>
    <lineage>
        <taxon>Bacteria</taxon>
        <taxon>Bacillati</taxon>
        <taxon>Actinomycetota</taxon>
        <taxon>Actinomycetes</taxon>
        <taxon>Kitasatosporales</taxon>
        <taxon>Streptomycetaceae</taxon>
        <taxon>Streptomyces</taxon>
    </lineage>
</organism>
<evidence type="ECO:0000313" key="2">
    <source>
        <dbReference type="Proteomes" id="UP000295345"/>
    </source>
</evidence>
<dbReference type="Gene3D" id="1.10.150.240">
    <property type="entry name" value="Putative phosphatase, domain 2"/>
    <property type="match status" value="1"/>
</dbReference>
<dbReference type="InterPro" id="IPR023198">
    <property type="entry name" value="PGP-like_dom2"/>
</dbReference>
<comment type="caution">
    <text evidence="1">The sequence shown here is derived from an EMBL/GenBank/DDBJ whole genome shotgun (WGS) entry which is preliminary data.</text>
</comment>
<dbReference type="GO" id="GO:0050308">
    <property type="term" value="F:sugar-phosphatase activity"/>
    <property type="evidence" value="ECO:0007669"/>
    <property type="project" value="TreeGrafter"/>
</dbReference>
<sequence length="224" mass="23445">MLRASRRGDGVLASRAGETAGMSLDLFGYEALIFDFDGTLVDSQPLNHRALVAALSGHGVTVAWEWYAQRLGTSGLDLLAQLGVSQEVAVEVIEVWSELIIREAATLRPHLTVVGWAEESRRAGLRCAVASGGGGPVVRAGLAATGLADLFDVVVTREAAARGKPAPDLFLLAASRLGVLPSRCLVLEDADEGLAAARAAGMDAIDVRAWVGDLPHETGDRPVA</sequence>
<gene>
    <name evidence="1" type="ORF">E1283_00040</name>
</gene>
<dbReference type="OrthoDB" id="9812856at2"/>
<name>A0A4R4TQS4_9ACTN</name>
<dbReference type="InterPro" id="IPR006439">
    <property type="entry name" value="HAD-SF_hydro_IA"/>
</dbReference>
<proteinExistence type="predicted"/>
<dbReference type="InterPro" id="IPR051806">
    <property type="entry name" value="HAD-like_SPP"/>
</dbReference>
<evidence type="ECO:0000313" key="1">
    <source>
        <dbReference type="EMBL" id="TDC80491.1"/>
    </source>
</evidence>
<keyword evidence="2" id="KW-1185">Reference proteome</keyword>
<dbReference type="NCBIfam" id="TIGR01509">
    <property type="entry name" value="HAD-SF-IA-v3"/>
    <property type="match status" value="1"/>
</dbReference>
<dbReference type="SFLD" id="SFLDG01129">
    <property type="entry name" value="C1.5:_HAD__Beta-PGM__Phosphata"/>
    <property type="match status" value="1"/>
</dbReference>
<dbReference type="Gene3D" id="3.40.50.1000">
    <property type="entry name" value="HAD superfamily/HAD-like"/>
    <property type="match status" value="1"/>
</dbReference>
<protein>
    <submittedName>
        <fullName evidence="1">HAD family phosphatase</fullName>
    </submittedName>
</protein>
<dbReference type="PANTHER" id="PTHR43481:SF4">
    <property type="entry name" value="GLYCEROL-1-PHOSPHATE PHOSPHOHYDROLASE 1-RELATED"/>
    <property type="match status" value="1"/>
</dbReference>
<dbReference type="Pfam" id="PF00702">
    <property type="entry name" value="Hydrolase"/>
    <property type="match status" value="1"/>
</dbReference>
<dbReference type="InterPro" id="IPR023214">
    <property type="entry name" value="HAD_sf"/>
</dbReference>
<dbReference type="SUPFAM" id="SSF56784">
    <property type="entry name" value="HAD-like"/>
    <property type="match status" value="1"/>
</dbReference>
<dbReference type="PRINTS" id="PR00413">
    <property type="entry name" value="HADHALOGNASE"/>
</dbReference>
<dbReference type="EMBL" id="SMKI01000001">
    <property type="protein sequence ID" value="TDC80491.1"/>
    <property type="molecule type" value="Genomic_DNA"/>
</dbReference>
<dbReference type="SFLD" id="SFLDS00003">
    <property type="entry name" value="Haloacid_Dehalogenase"/>
    <property type="match status" value="1"/>
</dbReference>
<reference evidence="1 2" key="1">
    <citation type="submission" date="2019-03" db="EMBL/GenBank/DDBJ databases">
        <title>Draft genome sequences of novel Actinobacteria.</title>
        <authorList>
            <person name="Sahin N."/>
            <person name="Ay H."/>
            <person name="Saygin H."/>
        </authorList>
    </citation>
    <scope>NUCLEOTIDE SEQUENCE [LARGE SCALE GENOMIC DNA]</scope>
    <source>
        <strain evidence="1 2">DSM 41900</strain>
    </source>
</reference>
<dbReference type="PANTHER" id="PTHR43481">
    <property type="entry name" value="FRUCTOSE-1-PHOSPHATE PHOSPHATASE"/>
    <property type="match status" value="1"/>
</dbReference>
<dbReference type="AlphaFoldDB" id="A0A4R4TQS4"/>
<dbReference type="InterPro" id="IPR036412">
    <property type="entry name" value="HAD-like_sf"/>
</dbReference>